<dbReference type="AlphaFoldDB" id="A0AA35R9M4"/>
<keyword evidence="3" id="KW-1185">Reference proteome</keyword>
<comment type="caution">
    <text evidence="2">The sequence shown here is derived from an EMBL/GenBank/DDBJ whole genome shotgun (WGS) entry which is preliminary data.</text>
</comment>
<name>A0AA35R9M4_GEOBA</name>
<organism evidence="2 3">
    <name type="scientific">Geodia barretti</name>
    <name type="common">Barrett's horny sponge</name>
    <dbReference type="NCBI Taxonomy" id="519541"/>
    <lineage>
        <taxon>Eukaryota</taxon>
        <taxon>Metazoa</taxon>
        <taxon>Porifera</taxon>
        <taxon>Demospongiae</taxon>
        <taxon>Heteroscleromorpha</taxon>
        <taxon>Tetractinellida</taxon>
        <taxon>Astrophorina</taxon>
        <taxon>Geodiidae</taxon>
        <taxon>Geodia</taxon>
    </lineage>
</organism>
<dbReference type="Gene3D" id="2.60.40.10">
    <property type="entry name" value="Immunoglobulins"/>
    <property type="match status" value="1"/>
</dbReference>
<proteinExistence type="predicted"/>
<dbReference type="EMBL" id="CASHTH010000754">
    <property type="protein sequence ID" value="CAI8007189.1"/>
    <property type="molecule type" value="Genomic_DNA"/>
</dbReference>
<reference evidence="2" key="1">
    <citation type="submission" date="2023-03" db="EMBL/GenBank/DDBJ databases">
        <authorList>
            <person name="Steffen K."/>
            <person name="Cardenas P."/>
        </authorList>
    </citation>
    <scope>NUCLEOTIDE SEQUENCE</scope>
</reference>
<evidence type="ECO:0000259" key="1">
    <source>
        <dbReference type="PROSITE" id="PS50853"/>
    </source>
</evidence>
<dbReference type="Proteomes" id="UP001174909">
    <property type="component" value="Unassembled WGS sequence"/>
</dbReference>
<evidence type="ECO:0000313" key="2">
    <source>
        <dbReference type="EMBL" id="CAI8007189.1"/>
    </source>
</evidence>
<dbReference type="InterPro" id="IPR013783">
    <property type="entry name" value="Ig-like_fold"/>
</dbReference>
<evidence type="ECO:0000313" key="3">
    <source>
        <dbReference type="Proteomes" id="UP001174909"/>
    </source>
</evidence>
<sequence>MVETENNEKYQSWTSVLWVSPSIDGVEKEAVTESSSPSQDPQEPVIAVDDQVMAPRGGKILMLLLLVPAHCFAQEILHAPESTNVFLNQSAVFTCETRGGNTLWRINGTQRELLLPVLSDLVVSESTTSEGVLVETLTIPARAQYNGTTVQCLSEVFGVSSAESDNATLAIQGPLSAVGYLKVDAKNATSSTILWSAPFSLDVTDVDLDIWYSVLIYNVTDENNPTAILCTDCINITETHYTFAPDYLSPCHVYNFSVIPLNGAGQGESSPNITDETKFPEVEVEALNDSHCEVAFSHEQVHTVSVYNDTVEFDANNGTNGTVFILPADREYSATIEDPMACGKEKKNKFTTYDVQEPHAESTDGRKIVVNGVLIGNSPAKGCFVVIQCNFTQITFIALKRNGENRRLSGAISMPMSNYTVYMHDLEKDGLPNIHPANLIPFSVDITRGDEKCKFLWV</sequence>
<dbReference type="InterPro" id="IPR003961">
    <property type="entry name" value="FN3_dom"/>
</dbReference>
<feature type="domain" description="Fibronectin type-III" evidence="1">
    <location>
        <begin position="177"/>
        <end position="280"/>
    </location>
</feature>
<dbReference type="CDD" id="cd00063">
    <property type="entry name" value="FN3"/>
    <property type="match status" value="1"/>
</dbReference>
<dbReference type="SUPFAM" id="SSF49265">
    <property type="entry name" value="Fibronectin type III"/>
    <property type="match status" value="1"/>
</dbReference>
<gene>
    <name evidence="2" type="ORF">GBAR_LOCUS5095</name>
</gene>
<accession>A0AA35R9M4</accession>
<protein>
    <recommendedName>
        <fullName evidence="1">Fibronectin type-III domain-containing protein</fullName>
    </recommendedName>
</protein>
<dbReference type="InterPro" id="IPR036116">
    <property type="entry name" value="FN3_sf"/>
</dbReference>
<dbReference type="Pfam" id="PF00041">
    <property type="entry name" value="fn3"/>
    <property type="match status" value="1"/>
</dbReference>
<dbReference type="PROSITE" id="PS50853">
    <property type="entry name" value="FN3"/>
    <property type="match status" value="1"/>
</dbReference>